<dbReference type="InterPro" id="IPR018062">
    <property type="entry name" value="HTH_AraC-typ_CS"/>
</dbReference>
<dbReference type="SMART" id="SM00342">
    <property type="entry name" value="HTH_ARAC"/>
    <property type="match status" value="1"/>
</dbReference>
<sequence length="527" mass="60487">MYKVMIADDEPMVRKGLIHLINWQELDCELAYVAEDGKELIDNIDRYDPDIIICDIKMPRVDGIEVARYIWEHDLRAKVTLLTAYADFQYAQSAIQYGVVQYVTKTGALDGIIDAIEKSKDLIKRARLESNHHHLDKDLMKLNIMKSIIDSSLYNIDEIKKNAIEYDISLQKFLALAVKLETDQNDDHLKSQMHTSLSNIFTMALSDSGFESYTIPMAKDMFCIIINSLHQNYKEKIQTICSDIVDTVHSFMNESVYIGISEPAEGPYHLNATYQQATSALSRRFLDEQIKIYPYTSITQVNNTYSAQIEMLIEQISLEIQKGMADTATEYLEQLFSFQKTNQLSEIDIKNVGILIENKCRKFVAAHHTTLSTIYDYQSDAGTDISDSVFFSQYSDVLTQIVLATCEFMLTVSKGRNNIIIDALHYIDNHFKQDITLNDIANHINVNSSYLSRLFKEKTGDTIINTINHKKIERAKDSLRNTDKKIYEIAEEIGIDDTSYFSHFFKKYTGVSPKQYKGSYNKEMSPE</sequence>
<dbReference type="CDD" id="cd17536">
    <property type="entry name" value="REC_YesN-like"/>
    <property type="match status" value="1"/>
</dbReference>
<feature type="domain" description="HTH araC/xylS-type" evidence="9">
    <location>
        <begin position="421"/>
        <end position="519"/>
    </location>
</feature>
<keyword evidence="12" id="KW-1185">Reference proteome</keyword>
<reference evidence="12" key="1">
    <citation type="journal article" date="2019" name="Int. J. Syst. Evol. Microbiol.">
        <title>The Global Catalogue of Microorganisms (GCM) 10K type strain sequencing project: providing services to taxonomists for standard genome sequencing and annotation.</title>
        <authorList>
            <consortium name="The Broad Institute Genomics Platform"/>
            <consortium name="The Broad Institute Genome Sequencing Center for Infectious Disease"/>
            <person name="Wu L."/>
            <person name="Ma J."/>
        </authorList>
    </citation>
    <scope>NUCLEOTIDE SEQUENCE [LARGE SCALE GENOMIC DNA]</scope>
    <source>
        <strain evidence="12">CGMCC 1.12769</strain>
    </source>
</reference>
<dbReference type="InterPro" id="IPR018060">
    <property type="entry name" value="HTH_AraC"/>
</dbReference>
<evidence type="ECO:0000256" key="5">
    <source>
        <dbReference type="ARBA" id="ARBA00023015"/>
    </source>
</evidence>
<evidence type="ECO:0000259" key="10">
    <source>
        <dbReference type="PROSITE" id="PS50110"/>
    </source>
</evidence>
<accession>A0ABQ1YM25</accession>
<comment type="subcellular location">
    <subcellularLocation>
        <location evidence="1">Cytoplasm</location>
    </subcellularLocation>
</comment>
<evidence type="ECO:0000256" key="4">
    <source>
        <dbReference type="ARBA" id="ARBA00023012"/>
    </source>
</evidence>
<dbReference type="PRINTS" id="PR00032">
    <property type="entry name" value="HTHARAC"/>
</dbReference>
<evidence type="ECO:0000313" key="11">
    <source>
        <dbReference type="EMBL" id="GGH29111.1"/>
    </source>
</evidence>
<feature type="modified residue" description="4-aspartylphosphate" evidence="8">
    <location>
        <position position="55"/>
    </location>
</feature>
<keyword evidence="7" id="KW-0804">Transcription</keyword>
<gene>
    <name evidence="11" type="ORF">GCM10008013_31510</name>
</gene>
<comment type="caution">
    <text evidence="11">The sequence shown here is derived from an EMBL/GenBank/DDBJ whole genome shotgun (WGS) entry which is preliminary data.</text>
</comment>
<organism evidence="11 12">
    <name type="scientific">Paenibacillus segetis</name>
    <dbReference type="NCBI Taxonomy" id="1325360"/>
    <lineage>
        <taxon>Bacteria</taxon>
        <taxon>Bacillati</taxon>
        <taxon>Bacillota</taxon>
        <taxon>Bacilli</taxon>
        <taxon>Bacillales</taxon>
        <taxon>Paenibacillaceae</taxon>
        <taxon>Paenibacillus</taxon>
    </lineage>
</organism>
<dbReference type="PROSITE" id="PS00041">
    <property type="entry name" value="HTH_ARAC_FAMILY_1"/>
    <property type="match status" value="1"/>
</dbReference>
<dbReference type="Proteomes" id="UP000659344">
    <property type="component" value="Unassembled WGS sequence"/>
</dbReference>
<dbReference type="SMART" id="SM00448">
    <property type="entry name" value="REC"/>
    <property type="match status" value="1"/>
</dbReference>
<dbReference type="InterPro" id="IPR001789">
    <property type="entry name" value="Sig_transdc_resp-reg_receiver"/>
</dbReference>
<dbReference type="Gene3D" id="1.10.10.60">
    <property type="entry name" value="Homeodomain-like"/>
    <property type="match status" value="2"/>
</dbReference>
<dbReference type="PANTHER" id="PTHR42713:SF3">
    <property type="entry name" value="TRANSCRIPTIONAL REGULATORY PROTEIN HPTR"/>
    <property type="match status" value="1"/>
</dbReference>
<dbReference type="Pfam" id="PF00072">
    <property type="entry name" value="Response_reg"/>
    <property type="match status" value="1"/>
</dbReference>
<evidence type="ECO:0000256" key="6">
    <source>
        <dbReference type="ARBA" id="ARBA00023125"/>
    </source>
</evidence>
<dbReference type="InterPro" id="IPR051552">
    <property type="entry name" value="HptR"/>
</dbReference>
<dbReference type="PROSITE" id="PS01124">
    <property type="entry name" value="HTH_ARAC_FAMILY_2"/>
    <property type="match status" value="1"/>
</dbReference>
<dbReference type="SUPFAM" id="SSF52172">
    <property type="entry name" value="CheY-like"/>
    <property type="match status" value="1"/>
</dbReference>
<evidence type="ECO:0000313" key="12">
    <source>
        <dbReference type="Proteomes" id="UP000659344"/>
    </source>
</evidence>
<dbReference type="Pfam" id="PF12833">
    <property type="entry name" value="HTH_18"/>
    <property type="match status" value="1"/>
</dbReference>
<keyword evidence="6 11" id="KW-0238">DNA-binding</keyword>
<dbReference type="GO" id="GO:0003677">
    <property type="term" value="F:DNA binding"/>
    <property type="evidence" value="ECO:0007669"/>
    <property type="project" value="UniProtKB-KW"/>
</dbReference>
<keyword evidence="5" id="KW-0805">Transcription regulation</keyword>
<dbReference type="Gene3D" id="3.40.50.2300">
    <property type="match status" value="1"/>
</dbReference>
<evidence type="ECO:0000259" key="9">
    <source>
        <dbReference type="PROSITE" id="PS01124"/>
    </source>
</evidence>
<dbReference type="InterPro" id="IPR009057">
    <property type="entry name" value="Homeodomain-like_sf"/>
</dbReference>
<dbReference type="SUPFAM" id="SSF46689">
    <property type="entry name" value="Homeodomain-like"/>
    <property type="match status" value="2"/>
</dbReference>
<keyword evidence="4" id="KW-0902">Two-component regulatory system</keyword>
<evidence type="ECO:0000256" key="3">
    <source>
        <dbReference type="ARBA" id="ARBA00022553"/>
    </source>
</evidence>
<evidence type="ECO:0000256" key="8">
    <source>
        <dbReference type="PROSITE-ProRule" id="PRU00169"/>
    </source>
</evidence>
<evidence type="ECO:0000256" key="1">
    <source>
        <dbReference type="ARBA" id="ARBA00004496"/>
    </source>
</evidence>
<keyword evidence="3 8" id="KW-0597">Phosphoprotein</keyword>
<dbReference type="PROSITE" id="PS50110">
    <property type="entry name" value="RESPONSE_REGULATORY"/>
    <property type="match status" value="1"/>
</dbReference>
<keyword evidence="2" id="KW-0963">Cytoplasm</keyword>
<dbReference type="RefSeq" id="WP_188540435.1">
    <property type="nucleotide sequence ID" value="NZ_BMFT01000001.1"/>
</dbReference>
<evidence type="ECO:0000256" key="7">
    <source>
        <dbReference type="ARBA" id="ARBA00023163"/>
    </source>
</evidence>
<dbReference type="InterPro" id="IPR020449">
    <property type="entry name" value="Tscrpt_reg_AraC-type_HTH"/>
</dbReference>
<proteinExistence type="predicted"/>
<evidence type="ECO:0000256" key="2">
    <source>
        <dbReference type="ARBA" id="ARBA00022490"/>
    </source>
</evidence>
<feature type="domain" description="Response regulatory" evidence="10">
    <location>
        <begin position="3"/>
        <end position="120"/>
    </location>
</feature>
<protein>
    <submittedName>
        <fullName evidence="11">DNA-binding response regulator</fullName>
    </submittedName>
</protein>
<name>A0ABQ1YM25_9BACL</name>
<dbReference type="PANTHER" id="PTHR42713">
    <property type="entry name" value="HISTIDINE KINASE-RELATED"/>
    <property type="match status" value="1"/>
</dbReference>
<dbReference type="InterPro" id="IPR011006">
    <property type="entry name" value="CheY-like_superfamily"/>
</dbReference>
<dbReference type="EMBL" id="BMFT01000001">
    <property type="protein sequence ID" value="GGH29111.1"/>
    <property type="molecule type" value="Genomic_DNA"/>
</dbReference>